<accession>A0A8J6XY34</accession>
<sequence length="93" mass="10865">MERTRRQQIVEQLSDAEWEFDDLRHDFGLTVKVLEEDLRHIDRSVRAGGQRLILRPACCEACDFVFKSTAPHPPGRCPSCRDRRISGPWFRVV</sequence>
<comment type="caution">
    <text evidence="2">The sequence shown here is derived from an EMBL/GenBank/DDBJ whole genome shotgun (WGS) entry which is preliminary data.</text>
</comment>
<dbReference type="PANTHER" id="PTHR40663">
    <property type="match status" value="1"/>
</dbReference>
<evidence type="ECO:0000313" key="2">
    <source>
        <dbReference type="EMBL" id="MBD3869903.1"/>
    </source>
</evidence>
<feature type="domain" description="PF0610-like winged HTH N-terminal" evidence="1">
    <location>
        <begin position="4"/>
        <end position="53"/>
    </location>
</feature>
<gene>
    <name evidence="2" type="ORF">IFJ97_00920</name>
</gene>
<dbReference type="InterPro" id="IPR036390">
    <property type="entry name" value="WH_DNA-bd_sf"/>
</dbReference>
<dbReference type="EMBL" id="JACXWA010000012">
    <property type="protein sequence ID" value="MBD3869903.1"/>
    <property type="molecule type" value="Genomic_DNA"/>
</dbReference>
<dbReference type="Pfam" id="PF21476">
    <property type="entry name" value="PF0610-like_N"/>
    <property type="match status" value="1"/>
</dbReference>
<dbReference type="InterPro" id="IPR049159">
    <property type="entry name" value="PF0610-like_wHTH_N"/>
</dbReference>
<organism evidence="2 3">
    <name type="scientific">Candidatus Sulfomarinibacter kjeldsenii</name>
    <dbReference type="NCBI Taxonomy" id="2885994"/>
    <lineage>
        <taxon>Bacteria</taxon>
        <taxon>Pseudomonadati</taxon>
        <taxon>Acidobacteriota</taxon>
        <taxon>Thermoanaerobaculia</taxon>
        <taxon>Thermoanaerobaculales</taxon>
        <taxon>Candidatus Sulfomarinibacteraceae</taxon>
        <taxon>Candidatus Sulfomarinibacter</taxon>
    </lineage>
</organism>
<dbReference type="SUPFAM" id="SSF46785">
    <property type="entry name" value="Winged helix' DNA-binding domain"/>
    <property type="match status" value="1"/>
</dbReference>
<evidence type="ECO:0000313" key="3">
    <source>
        <dbReference type="Proteomes" id="UP000598633"/>
    </source>
</evidence>
<proteinExistence type="predicted"/>
<evidence type="ECO:0000259" key="1">
    <source>
        <dbReference type="Pfam" id="PF21476"/>
    </source>
</evidence>
<dbReference type="PANTHER" id="PTHR40663:SF2">
    <property type="entry name" value="TRANSCRIPTIONAL REGULATOR"/>
    <property type="match status" value="1"/>
</dbReference>
<dbReference type="Proteomes" id="UP000598633">
    <property type="component" value="Unassembled WGS sequence"/>
</dbReference>
<dbReference type="AlphaFoldDB" id="A0A8J6XY34"/>
<protein>
    <recommendedName>
        <fullName evidence="1">PF0610-like winged HTH N-terminal domain-containing protein</fullName>
    </recommendedName>
</protein>
<name>A0A8J6XY34_9BACT</name>
<reference evidence="2 3" key="1">
    <citation type="submission" date="2020-08" db="EMBL/GenBank/DDBJ databases">
        <title>Acidobacteriota in marine sediments use diverse sulfur dissimilation pathways.</title>
        <authorList>
            <person name="Wasmund K."/>
        </authorList>
    </citation>
    <scope>NUCLEOTIDE SEQUENCE [LARGE SCALE GENOMIC DNA]</scope>
    <source>
        <strain evidence="2">MAG AM3-A</strain>
    </source>
</reference>
<dbReference type="InterPro" id="IPR038767">
    <property type="entry name" value="PF0610-like"/>
</dbReference>